<reference evidence="1 2" key="1">
    <citation type="submission" date="2023-03" db="EMBL/GenBank/DDBJ databases">
        <title>NovoSphingobium album sp. nov. isolated from polycyclic aromatic hydrocarbons- and heavy-metal polluted soil.</title>
        <authorList>
            <person name="Liu Z."/>
            <person name="Wang K."/>
        </authorList>
    </citation>
    <scope>NUCLEOTIDE SEQUENCE [LARGE SCALE GENOMIC DNA]</scope>
    <source>
        <strain evidence="1 2">H3SJ31-1</strain>
    </source>
</reference>
<evidence type="ECO:0008006" key="3">
    <source>
        <dbReference type="Google" id="ProtNLM"/>
    </source>
</evidence>
<dbReference type="Proteomes" id="UP001216253">
    <property type="component" value="Unassembled WGS sequence"/>
</dbReference>
<evidence type="ECO:0000313" key="2">
    <source>
        <dbReference type="Proteomes" id="UP001216253"/>
    </source>
</evidence>
<proteinExistence type="predicted"/>
<name>A0ABT5WVK6_9SPHN</name>
<comment type="caution">
    <text evidence="1">The sequence shown here is derived from an EMBL/GenBank/DDBJ whole genome shotgun (WGS) entry which is preliminary data.</text>
</comment>
<dbReference type="EMBL" id="JARESE010000066">
    <property type="protein sequence ID" value="MDE8653879.1"/>
    <property type="molecule type" value="Genomic_DNA"/>
</dbReference>
<organism evidence="1 2">
    <name type="scientific">Novosphingobium album</name>
    <name type="common">ex Liu et al. 2023</name>
    <dbReference type="NCBI Taxonomy" id="3031130"/>
    <lineage>
        <taxon>Bacteria</taxon>
        <taxon>Pseudomonadati</taxon>
        <taxon>Pseudomonadota</taxon>
        <taxon>Alphaproteobacteria</taxon>
        <taxon>Sphingomonadales</taxon>
        <taxon>Sphingomonadaceae</taxon>
        <taxon>Novosphingobium</taxon>
    </lineage>
</organism>
<evidence type="ECO:0000313" key="1">
    <source>
        <dbReference type="EMBL" id="MDE8653879.1"/>
    </source>
</evidence>
<sequence length="190" mass="20995">MSAATPSRDDVLESFLLESDETDALQRYLRDYPAFAVELIDLAHQMRREIPDIVESFTPEERAAIDTALRVAGNAWPAAPAGSRDLFAVLGPADYGRLSATLDVPRQVVAAIRNRRAIPDTIPRGFLRRMAEALNGSIDDLLFSMGARSLAASFKAVERLASVEPVSFEQILIDARVPEERRLAIMAERD</sequence>
<accession>A0ABT5WVK6</accession>
<protein>
    <recommendedName>
        <fullName evidence="3">DUF2336 domain-containing protein</fullName>
    </recommendedName>
</protein>
<dbReference type="RefSeq" id="WP_275230000.1">
    <property type="nucleotide sequence ID" value="NZ_JARESE010000066.1"/>
</dbReference>
<keyword evidence="2" id="KW-1185">Reference proteome</keyword>
<gene>
    <name evidence="1" type="ORF">PYV00_19495</name>
</gene>